<dbReference type="Proteomes" id="UP000287166">
    <property type="component" value="Unassembled WGS sequence"/>
</dbReference>
<dbReference type="OrthoDB" id="2336871at2759"/>
<feature type="region of interest" description="Disordered" evidence="1">
    <location>
        <begin position="134"/>
        <end position="163"/>
    </location>
</feature>
<keyword evidence="4" id="KW-1185">Reference proteome</keyword>
<dbReference type="PANTHER" id="PTHR34587:SF2">
    <property type="entry name" value="G-PROTEIN COUPLED RECEPTORS FAMILY 1 PROFILE DOMAIN-CONTAINING PROTEIN"/>
    <property type="match status" value="1"/>
</dbReference>
<evidence type="ECO:0000256" key="1">
    <source>
        <dbReference type="SAM" id="MobiDB-lite"/>
    </source>
</evidence>
<name>A0A401GY02_9APHY</name>
<sequence>MIFKAAALTVFLFLSFSASAAPSFDFRTVHSPPGDSKTDGSASASSLVAVESAVSCATQAVAVAIAVSSEAVSSSIVDSSASISVSAASATNTSLGKKSSGSGGSASSAVSAVASSSAASSVASSATASVVSSASASASGSSENGSSKNGSKGSKGSKGSSSSSVVSSAAASATASSSSGNNSTEAVSSSASVSSTASAAAASSTASASNNSSDPQSALTLLPSVIATGFEDNGQDVPAAGQVASLTSSNNFINFCATVPQLPITNGQQITTGSCNPAPMGIIAATTNMPSAKFVFPANGATIPANQNFTIQMAVSNFDTGFFVNAEKNYFAGPQVVNSAGNIQGHSHVVIEKLTSLNQTTPTQPTIFAFFKGMNEAAQNGVLTATVTNGLPAGDYRLASINSAANHQPVLVAIAQHGTLDDMIYFTAQ</sequence>
<dbReference type="GeneID" id="38784004"/>
<proteinExistence type="predicted"/>
<evidence type="ECO:0000313" key="4">
    <source>
        <dbReference type="Proteomes" id="UP000287166"/>
    </source>
</evidence>
<evidence type="ECO:0000313" key="3">
    <source>
        <dbReference type="EMBL" id="GBE87087.1"/>
    </source>
</evidence>
<dbReference type="PANTHER" id="PTHR34587">
    <property type="entry name" value="VWFA DOMAIN-CONTAINING PROTEIN"/>
    <property type="match status" value="1"/>
</dbReference>
<gene>
    <name evidence="3" type="ORF">SCP_1003340</name>
</gene>
<dbReference type="InParanoid" id="A0A401GY02"/>
<evidence type="ECO:0000256" key="2">
    <source>
        <dbReference type="SAM" id="SignalP"/>
    </source>
</evidence>
<dbReference type="RefSeq" id="XP_027618000.1">
    <property type="nucleotide sequence ID" value="XM_027762199.1"/>
</dbReference>
<feature type="chain" id="PRO_5019292394" evidence="2">
    <location>
        <begin position="21"/>
        <end position="429"/>
    </location>
</feature>
<reference evidence="3 4" key="1">
    <citation type="journal article" date="2018" name="Sci. Rep.">
        <title>Genome sequence of the cauliflower mushroom Sparassis crispa (Hanabiratake) and its association with beneficial usage.</title>
        <authorList>
            <person name="Kiyama R."/>
            <person name="Furutani Y."/>
            <person name="Kawaguchi K."/>
            <person name="Nakanishi T."/>
        </authorList>
    </citation>
    <scope>NUCLEOTIDE SEQUENCE [LARGE SCALE GENOMIC DNA]</scope>
</reference>
<dbReference type="EMBL" id="BFAD01000010">
    <property type="protein sequence ID" value="GBE87087.1"/>
    <property type="molecule type" value="Genomic_DNA"/>
</dbReference>
<dbReference type="STRING" id="139825.A0A401GY02"/>
<dbReference type="AlphaFoldDB" id="A0A401GY02"/>
<accession>A0A401GY02</accession>
<feature type="signal peptide" evidence="2">
    <location>
        <begin position="1"/>
        <end position="20"/>
    </location>
</feature>
<keyword evidence="2" id="KW-0732">Signal</keyword>
<protein>
    <submittedName>
        <fullName evidence="3">Uncharacterized protein</fullName>
    </submittedName>
</protein>
<comment type="caution">
    <text evidence="3">The sequence shown here is derived from an EMBL/GenBank/DDBJ whole genome shotgun (WGS) entry which is preliminary data.</text>
</comment>
<organism evidence="3 4">
    <name type="scientific">Sparassis crispa</name>
    <dbReference type="NCBI Taxonomy" id="139825"/>
    <lineage>
        <taxon>Eukaryota</taxon>
        <taxon>Fungi</taxon>
        <taxon>Dikarya</taxon>
        <taxon>Basidiomycota</taxon>
        <taxon>Agaricomycotina</taxon>
        <taxon>Agaricomycetes</taxon>
        <taxon>Polyporales</taxon>
        <taxon>Sparassidaceae</taxon>
        <taxon>Sparassis</taxon>
    </lineage>
</organism>
<dbReference type="InterPro" id="IPR053216">
    <property type="entry name" value="Appressorial_penetr-assoc"/>
</dbReference>